<dbReference type="PANTHER" id="PTHR31302">
    <property type="entry name" value="TRANSMEMBRANE PROTEIN WITH METALLOPHOSPHOESTERASE DOMAIN-RELATED"/>
    <property type="match status" value="1"/>
</dbReference>
<evidence type="ECO:0000313" key="2">
    <source>
        <dbReference type="EMBL" id="ABL78142.1"/>
    </source>
</evidence>
<organism evidence="2 3">
    <name type="scientific">Thermofilum pendens (strain DSM 2475 / Hrk 5)</name>
    <dbReference type="NCBI Taxonomy" id="368408"/>
    <lineage>
        <taxon>Archaea</taxon>
        <taxon>Thermoproteota</taxon>
        <taxon>Thermoprotei</taxon>
        <taxon>Thermofilales</taxon>
        <taxon>Thermofilaceae</taxon>
        <taxon>Thermofilum</taxon>
    </lineage>
</organism>
<dbReference type="PANTHER" id="PTHR31302:SF0">
    <property type="entry name" value="TRANSMEMBRANE PROTEIN WITH METALLOPHOSPHOESTERASE DOMAIN"/>
    <property type="match status" value="1"/>
</dbReference>
<evidence type="ECO:0000259" key="1">
    <source>
        <dbReference type="Pfam" id="PF00149"/>
    </source>
</evidence>
<protein>
    <submittedName>
        <fullName evidence="2">Metallophosphoesterase</fullName>
    </submittedName>
</protein>
<gene>
    <name evidence="2" type="ordered locus">Tpen_0740</name>
</gene>
<evidence type="ECO:0000313" key="3">
    <source>
        <dbReference type="Proteomes" id="UP000000641"/>
    </source>
</evidence>
<dbReference type="EnsemblBacteria" id="ABL78142">
    <property type="protein sequence ID" value="ABL78142"/>
    <property type="gene ID" value="Tpen_0740"/>
</dbReference>
<dbReference type="eggNOG" id="arCOG01147">
    <property type="taxonomic scope" value="Archaea"/>
</dbReference>
<dbReference type="GO" id="GO:0016787">
    <property type="term" value="F:hydrolase activity"/>
    <property type="evidence" value="ECO:0007669"/>
    <property type="project" value="InterPro"/>
</dbReference>
<dbReference type="CDD" id="cd00838">
    <property type="entry name" value="MPP_superfamily"/>
    <property type="match status" value="1"/>
</dbReference>
<accession>A1RY62</accession>
<proteinExistence type="predicted"/>
<dbReference type="SUPFAM" id="SSF56300">
    <property type="entry name" value="Metallo-dependent phosphatases"/>
    <property type="match status" value="1"/>
</dbReference>
<dbReference type="EMBL" id="CP000505">
    <property type="protein sequence ID" value="ABL78142.1"/>
    <property type="molecule type" value="Genomic_DNA"/>
</dbReference>
<dbReference type="GeneID" id="4601147"/>
<dbReference type="AlphaFoldDB" id="A1RY62"/>
<reference evidence="3" key="1">
    <citation type="journal article" date="2008" name="J. Bacteriol.">
        <title>Genome sequence of Thermofilum pendens reveals an exceptional loss of biosynthetic pathways without genome reduction.</title>
        <authorList>
            <person name="Anderson I."/>
            <person name="Rodriguez J."/>
            <person name="Susanti D."/>
            <person name="Porat I."/>
            <person name="Reich C."/>
            <person name="Ulrich L.E."/>
            <person name="Elkins J.G."/>
            <person name="Mavromatis K."/>
            <person name="Lykidis A."/>
            <person name="Kim E."/>
            <person name="Thompson L.S."/>
            <person name="Nolan M."/>
            <person name="Land M."/>
            <person name="Copeland A."/>
            <person name="Lapidus A."/>
            <person name="Lucas S."/>
            <person name="Detter C."/>
            <person name="Zhulin I.B."/>
            <person name="Olsen G.J."/>
            <person name="Whitman W."/>
            <person name="Mukhopadhyay B."/>
            <person name="Bristow J."/>
            <person name="Kyrpides N."/>
        </authorList>
    </citation>
    <scope>NUCLEOTIDE SEQUENCE [LARGE SCALE GENOMIC DNA]</scope>
    <source>
        <strain evidence="3">DSM 2475 / Hrk 5</strain>
    </source>
</reference>
<dbReference type="Pfam" id="PF00149">
    <property type="entry name" value="Metallophos"/>
    <property type="match status" value="1"/>
</dbReference>
<name>A1RY62_THEPD</name>
<feature type="domain" description="Calcineurin-like phosphoesterase" evidence="1">
    <location>
        <begin position="1"/>
        <end position="198"/>
    </location>
</feature>
<dbReference type="HOGENOM" id="CLU_083277_0_0_2"/>
<dbReference type="RefSeq" id="WP_011752407.1">
    <property type="nucleotide sequence ID" value="NC_008698.1"/>
</dbReference>
<dbReference type="STRING" id="368408.Tpen_0740"/>
<dbReference type="KEGG" id="tpe:Tpen_0740"/>
<dbReference type="InterPro" id="IPR051158">
    <property type="entry name" value="Metallophosphoesterase_sf"/>
</dbReference>
<sequence>MRVLAFADTHAPKHVSLLAESLGRLRLEGVELVLVAGDVVARGEWAACRQVEAVLRRFLPGVPAYGTFGNEDFEEVRGRIREECTEVVWLEDEAVDVEVGGTRVRIVGTPGVLDRPTRWQERNVPGIRGVYEARLERVRELLSHPSGSLKILVTHYPPRCGTLRGEDPRFWEEMSSARLAGVVAGSGVDLVVHGHLHRSVVHRDYIGSTPVYNVSLPAVKSAVIIEVRRAGLGAFLGP</sequence>
<dbReference type="InterPro" id="IPR004843">
    <property type="entry name" value="Calcineurin-like_PHP"/>
</dbReference>
<dbReference type="OrthoDB" id="15074at2157"/>
<keyword evidence="3" id="KW-1185">Reference proteome</keyword>
<dbReference type="Gene3D" id="3.60.21.10">
    <property type="match status" value="1"/>
</dbReference>
<dbReference type="Proteomes" id="UP000000641">
    <property type="component" value="Chromosome"/>
</dbReference>
<dbReference type="InterPro" id="IPR029052">
    <property type="entry name" value="Metallo-depent_PP-like"/>
</dbReference>